<dbReference type="AlphaFoldDB" id="A0A5B6VC59"/>
<protein>
    <submittedName>
        <fullName evidence="1">Uncharacterized protein</fullName>
    </submittedName>
</protein>
<comment type="caution">
    <text evidence="1">The sequence shown here is derived from an EMBL/GenBank/DDBJ whole genome shotgun (WGS) entry which is preliminary data.</text>
</comment>
<organism evidence="1 2">
    <name type="scientific">Gossypium australe</name>
    <dbReference type="NCBI Taxonomy" id="47621"/>
    <lineage>
        <taxon>Eukaryota</taxon>
        <taxon>Viridiplantae</taxon>
        <taxon>Streptophyta</taxon>
        <taxon>Embryophyta</taxon>
        <taxon>Tracheophyta</taxon>
        <taxon>Spermatophyta</taxon>
        <taxon>Magnoliopsida</taxon>
        <taxon>eudicotyledons</taxon>
        <taxon>Gunneridae</taxon>
        <taxon>Pentapetalae</taxon>
        <taxon>rosids</taxon>
        <taxon>malvids</taxon>
        <taxon>Malvales</taxon>
        <taxon>Malvaceae</taxon>
        <taxon>Malvoideae</taxon>
        <taxon>Gossypium</taxon>
    </lineage>
</organism>
<evidence type="ECO:0000313" key="2">
    <source>
        <dbReference type="Proteomes" id="UP000325315"/>
    </source>
</evidence>
<dbReference type="Proteomes" id="UP000325315">
    <property type="component" value="Unassembled WGS sequence"/>
</dbReference>
<gene>
    <name evidence="1" type="ORF">EPI10_001650</name>
</gene>
<keyword evidence="2" id="KW-1185">Reference proteome</keyword>
<sequence>MCTSNSERNVITWYASLFLIEIHNSYPYSGISYKKLWSSIKWRRMKLYMIMNVKLHNVELSLVRKRIHGVDLIRETEEKVKVIRDSLKVTSGPGDLMRILNEKK</sequence>
<proteinExistence type="predicted"/>
<evidence type="ECO:0000313" key="1">
    <source>
        <dbReference type="EMBL" id="KAA3466566.1"/>
    </source>
</evidence>
<reference evidence="2" key="1">
    <citation type="journal article" date="2019" name="Plant Biotechnol. J.">
        <title>Genome sequencing of the Australian wild diploid species Gossypium australe highlights disease resistance and delayed gland morphogenesis.</title>
        <authorList>
            <person name="Cai Y."/>
            <person name="Cai X."/>
            <person name="Wang Q."/>
            <person name="Wang P."/>
            <person name="Zhang Y."/>
            <person name="Cai C."/>
            <person name="Xu Y."/>
            <person name="Wang K."/>
            <person name="Zhou Z."/>
            <person name="Wang C."/>
            <person name="Geng S."/>
            <person name="Li B."/>
            <person name="Dong Q."/>
            <person name="Hou Y."/>
            <person name="Wang H."/>
            <person name="Ai P."/>
            <person name="Liu Z."/>
            <person name="Yi F."/>
            <person name="Sun M."/>
            <person name="An G."/>
            <person name="Cheng J."/>
            <person name="Zhang Y."/>
            <person name="Shi Q."/>
            <person name="Xie Y."/>
            <person name="Shi X."/>
            <person name="Chang Y."/>
            <person name="Huang F."/>
            <person name="Chen Y."/>
            <person name="Hong S."/>
            <person name="Mi L."/>
            <person name="Sun Q."/>
            <person name="Zhang L."/>
            <person name="Zhou B."/>
            <person name="Peng R."/>
            <person name="Zhang X."/>
            <person name="Liu F."/>
        </authorList>
    </citation>
    <scope>NUCLEOTIDE SEQUENCE [LARGE SCALE GENOMIC DNA]</scope>
    <source>
        <strain evidence="2">cv. PA1801</strain>
    </source>
</reference>
<accession>A0A5B6VC59</accession>
<name>A0A5B6VC59_9ROSI</name>
<dbReference type="EMBL" id="SMMG02000007">
    <property type="protein sequence ID" value="KAA3466566.1"/>
    <property type="molecule type" value="Genomic_DNA"/>
</dbReference>